<gene>
    <name evidence="4" type="ORF">QYE76_025010</name>
</gene>
<dbReference type="Pfam" id="PF05042">
    <property type="entry name" value="Caleosin"/>
    <property type="match status" value="1"/>
</dbReference>
<dbReference type="PANTHER" id="PTHR31495">
    <property type="entry name" value="PEROXYGENASE 3-RELATED"/>
    <property type="match status" value="1"/>
</dbReference>
<comment type="similarity">
    <text evidence="1">Belongs to the caleosin family.</text>
</comment>
<accession>A0AAD8RD78</accession>
<evidence type="ECO:0000313" key="5">
    <source>
        <dbReference type="Proteomes" id="UP001231189"/>
    </source>
</evidence>
<evidence type="ECO:0000256" key="2">
    <source>
        <dbReference type="SAM" id="SignalP"/>
    </source>
</evidence>
<keyword evidence="5" id="KW-1185">Reference proteome</keyword>
<evidence type="ECO:0000259" key="3">
    <source>
        <dbReference type="PROSITE" id="PS50222"/>
    </source>
</evidence>
<organism evidence="4 5">
    <name type="scientific">Lolium multiflorum</name>
    <name type="common">Italian ryegrass</name>
    <name type="synonym">Lolium perenne subsp. multiflorum</name>
    <dbReference type="NCBI Taxonomy" id="4521"/>
    <lineage>
        <taxon>Eukaryota</taxon>
        <taxon>Viridiplantae</taxon>
        <taxon>Streptophyta</taxon>
        <taxon>Embryophyta</taxon>
        <taxon>Tracheophyta</taxon>
        <taxon>Spermatophyta</taxon>
        <taxon>Magnoliopsida</taxon>
        <taxon>Liliopsida</taxon>
        <taxon>Poales</taxon>
        <taxon>Poaceae</taxon>
        <taxon>BOP clade</taxon>
        <taxon>Pooideae</taxon>
        <taxon>Poodae</taxon>
        <taxon>Poeae</taxon>
        <taxon>Poeae Chloroplast Group 2 (Poeae type)</taxon>
        <taxon>Loliodinae</taxon>
        <taxon>Loliinae</taxon>
        <taxon>Lolium</taxon>
    </lineage>
</organism>
<dbReference type="Proteomes" id="UP001231189">
    <property type="component" value="Unassembled WGS sequence"/>
</dbReference>
<feature type="chain" id="PRO_5042198573" description="EF-hand domain-containing protein" evidence="2">
    <location>
        <begin position="35"/>
        <end position="219"/>
    </location>
</feature>
<reference evidence="4" key="1">
    <citation type="submission" date="2023-07" db="EMBL/GenBank/DDBJ databases">
        <title>A chromosome-level genome assembly of Lolium multiflorum.</title>
        <authorList>
            <person name="Chen Y."/>
            <person name="Copetti D."/>
            <person name="Kolliker R."/>
            <person name="Studer B."/>
        </authorList>
    </citation>
    <scope>NUCLEOTIDE SEQUENCE</scope>
    <source>
        <strain evidence="4">02402/16</strain>
        <tissue evidence="4">Leaf</tissue>
    </source>
</reference>
<dbReference type="EMBL" id="JAUUTY010000006">
    <property type="protein sequence ID" value="KAK1619493.1"/>
    <property type="molecule type" value="Genomic_DNA"/>
</dbReference>
<protein>
    <recommendedName>
        <fullName evidence="3">EF-hand domain-containing protein</fullName>
    </recommendedName>
</protein>
<comment type="caution">
    <text evidence="4">The sequence shown here is derived from an EMBL/GenBank/DDBJ whole genome shotgun (WGS) entry which is preliminary data.</text>
</comment>
<dbReference type="InterPro" id="IPR002048">
    <property type="entry name" value="EF_hand_dom"/>
</dbReference>
<dbReference type="PANTHER" id="PTHR31495:SF19">
    <property type="entry name" value="OS02G0734500 PROTEIN"/>
    <property type="match status" value="1"/>
</dbReference>
<name>A0AAD8RD78_LOLMU</name>
<feature type="signal peptide" evidence="2">
    <location>
        <begin position="1"/>
        <end position="34"/>
    </location>
</feature>
<evidence type="ECO:0000313" key="4">
    <source>
        <dbReference type="EMBL" id="KAK1619493.1"/>
    </source>
</evidence>
<dbReference type="PROSITE" id="PS50222">
    <property type="entry name" value="EF_HAND_2"/>
    <property type="match status" value="1"/>
</dbReference>
<dbReference type="GO" id="GO:0004497">
    <property type="term" value="F:monooxygenase activity"/>
    <property type="evidence" value="ECO:0007669"/>
    <property type="project" value="TreeGrafter"/>
</dbReference>
<proteinExistence type="inferred from homology"/>
<dbReference type="InterPro" id="IPR011992">
    <property type="entry name" value="EF-hand-dom_pair"/>
</dbReference>
<dbReference type="AlphaFoldDB" id="A0AAD8RD78"/>
<feature type="domain" description="EF-hand" evidence="3">
    <location>
        <begin position="40"/>
        <end position="75"/>
    </location>
</feature>
<dbReference type="GO" id="GO:0005509">
    <property type="term" value="F:calcium ion binding"/>
    <property type="evidence" value="ECO:0007669"/>
    <property type="project" value="InterPro"/>
</dbReference>
<sequence>MAAAGQRRPSLRAAAPVPLLLLMIVVSFGSQAAAAGGAPTWTTELQQHVAYFDTDNDGIVTYSETEAGLRRIGLGAIAATAAATLINGVIGPKTRPDNATTSHLDIYIENIHKGIHGSDTGSYDAQGRFVQAKFDEIFIKYAKTEPNALNQTELEEMRHGNRGSNDFSGWAASKAEWDMLYSLAKDKDGFLQKDTARAVYDGSLFVTLAQKNGGSSGGN</sequence>
<evidence type="ECO:0000256" key="1">
    <source>
        <dbReference type="ARBA" id="ARBA00006765"/>
    </source>
</evidence>
<dbReference type="SUPFAM" id="SSF47473">
    <property type="entry name" value="EF-hand"/>
    <property type="match status" value="1"/>
</dbReference>
<dbReference type="InterPro" id="IPR007736">
    <property type="entry name" value="Caleosin-related"/>
</dbReference>
<keyword evidence="2" id="KW-0732">Signal</keyword>